<accession>A0AAV0XS13</accession>
<keyword evidence="1" id="KW-0812">Transmembrane</keyword>
<dbReference type="EMBL" id="CARXXK010000362">
    <property type="protein sequence ID" value="CAI6370449.1"/>
    <property type="molecule type" value="Genomic_DNA"/>
</dbReference>
<keyword evidence="1" id="KW-1133">Transmembrane helix</keyword>
<dbReference type="Pfam" id="PF24664">
    <property type="entry name" value="Monjiviricetes_fusion"/>
    <property type="match status" value="1"/>
</dbReference>
<evidence type="ECO:0000313" key="3">
    <source>
        <dbReference type="Proteomes" id="UP001160148"/>
    </source>
</evidence>
<feature type="transmembrane region" description="Helical" evidence="1">
    <location>
        <begin position="7"/>
        <end position="23"/>
    </location>
</feature>
<comment type="caution">
    <text evidence="2">The sequence shown here is derived from an EMBL/GenBank/DDBJ whole genome shotgun (WGS) entry which is preliminary data.</text>
</comment>
<evidence type="ECO:0000256" key="1">
    <source>
        <dbReference type="SAM" id="Phobius"/>
    </source>
</evidence>
<dbReference type="AlphaFoldDB" id="A0AAV0XS13"/>
<keyword evidence="3" id="KW-1185">Reference proteome</keyword>
<proteinExistence type="predicted"/>
<evidence type="ECO:0008006" key="4">
    <source>
        <dbReference type="Google" id="ProtNLM"/>
    </source>
</evidence>
<protein>
    <recommendedName>
        <fullName evidence="4">Glycoprotein</fullName>
    </recommendedName>
</protein>
<keyword evidence="1" id="KW-0472">Membrane</keyword>
<sequence>MCIKHTILVIITIIHFTFGFIAYDCHGPAQNVTSFDSLEVDNCDFPIASTTQQVPRIQLLQRIETYPVHFKSCLITVDYLITRCSLFEDAQLVEGGYFSEVVDLGNARCSEIHQKCSYTFPLGGIVTDLQMNETTLISHTVAGSLDRFGNCRGMNFKSSRGEWEDVVVQAKFKIYLSEGSAIANTKDNTLILPSGTKMKLSDNYGIDTFKGETVWTNNHFNCEEQDFVVLFDGPASLITSITNDNSSIYTYIVESDKIVFALKKIKKTFACEIPVIQTEHPQLVILTDSMFLNHFQIKSISPQNTDLMAYINTKFVYVENVFKSTISASYNDLLQKQCVLERQLLQQRLTLASNNLPEFAYIMGGGPGYTAVKHAEIIYLIKCKKLVSM</sequence>
<name>A0AAV0XS13_9HEMI</name>
<organism evidence="2 3">
    <name type="scientific">Macrosiphum euphorbiae</name>
    <name type="common">potato aphid</name>
    <dbReference type="NCBI Taxonomy" id="13131"/>
    <lineage>
        <taxon>Eukaryota</taxon>
        <taxon>Metazoa</taxon>
        <taxon>Ecdysozoa</taxon>
        <taxon>Arthropoda</taxon>
        <taxon>Hexapoda</taxon>
        <taxon>Insecta</taxon>
        <taxon>Pterygota</taxon>
        <taxon>Neoptera</taxon>
        <taxon>Paraneoptera</taxon>
        <taxon>Hemiptera</taxon>
        <taxon>Sternorrhyncha</taxon>
        <taxon>Aphidomorpha</taxon>
        <taxon>Aphidoidea</taxon>
        <taxon>Aphididae</taxon>
        <taxon>Macrosiphini</taxon>
        <taxon>Macrosiphum</taxon>
    </lineage>
</organism>
<reference evidence="2 3" key="1">
    <citation type="submission" date="2023-01" db="EMBL/GenBank/DDBJ databases">
        <authorList>
            <person name="Whitehead M."/>
        </authorList>
    </citation>
    <scope>NUCLEOTIDE SEQUENCE [LARGE SCALE GENOMIC DNA]</scope>
</reference>
<gene>
    <name evidence="2" type="ORF">MEUPH1_LOCUS24564</name>
</gene>
<dbReference type="Proteomes" id="UP001160148">
    <property type="component" value="Unassembled WGS sequence"/>
</dbReference>
<evidence type="ECO:0000313" key="2">
    <source>
        <dbReference type="EMBL" id="CAI6370449.1"/>
    </source>
</evidence>